<protein>
    <recommendedName>
        <fullName evidence="2">Luciferase-like domain-containing protein</fullName>
    </recommendedName>
</protein>
<accession>A0A382B1L2</accession>
<dbReference type="AlphaFoldDB" id="A0A382B1L2"/>
<keyword evidence="1" id="KW-0560">Oxidoreductase</keyword>
<dbReference type="GO" id="GO:0016705">
    <property type="term" value="F:oxidoreductase activity, acting on paired donors, with incorporation or reduction of molecular oxygen"/>
    <property type="evidence" value="ECO:0007669"/>
    <property type="project" value="InterPro"/>
</dbReference>
<evidence type="ECO:0000313" key="3">
    <source>
        <dbReference type="EMBL" id="SVB07107.1"/>
    </source>
</evidence>
<dbReference type="CDD" id="cd01097">
    <property type="entry name" value="Tetrahydromethanopterin_reductase"/>
    <property type="match status" value="1"/>
</dbReference>
<dbReference type="Gene3D" id="3.20.20.30">
    <property type="entry name" value="Luciferase-like domain"/>
    <property type="match status" value="1"/>
</dbReference>
<name>A0A382B1L2_9ZZZZ</name>
<organism evidence="3">
    <name type="scientific">marine metagenome</name>
    <dbReference type="NCBI Taxonomy" id="408172"/>
    <lineage>
        <taxon>unclassified sequences</taxon>
        <taxon>metagenomes</taxon>
        <taxon>ecological metagenomes</taxon>
    </lineage>
</organism>
<dbReference type="InterPro" id="IPR036661">
    <property type="entry name" value="Luciferase-like_sf"/>
</dbReference>
<dbReference type="CDD" id="cd00347">
    <property type="entry name" value="Flavin_utilizing_monoxygenases"/>
    <property type="match status" value="1"/>
</dbReference>
<dbReference type="SUPFAM" id="SSF51679">
    <property type="entry name" value="Bacterial luciferase-like"/>
    <property type="match status" value="1"/>
</dbReference>
<dbReference type="PANTHER" id="PTHR43244">
    <property type="match status" value="1"/>
</dbReference>
<dbReference type="Pfam" id="PF00296">
    <property type="entry name" value="Bac_luciferase"/>
    <property type="match status" value="1"/>
</dbReference>
<evidence type="ECO:0000259" key="2">
    <source>
        <dbReference type="Pfam" id="PF00296"/>
    </source>
</evidence>
<proteinExistence type="predicted"/>
<dbReference type="InterPro" id="IPR050564">
    <property type="entry name" value="F420-G6PD/mer"/>
</dbReference>
<reference evidence="3" key="1">
    <citation type="submission" date="2018-05" db="EMBL/GenBank/DDBJ databases">
        <authorList>
            <person name="Lanie J.A."/>
            <person name="Ng W.-L."/>
            <person name="Kazmierczak K.M."/>
            <person name="Andrzejewski T.M."/>
            <person name="Davidsen T.M."/>
            <person name="Wayne K.J."/>
            <person name="Tettelin H."/>
            <person name="Glass J.I."/>
            <person name="Rusch D."/>
            <person name="Podicherti R."/>
            <person name="Tsui H.-C.T."/>
            <person name="Winkler M.E."/>
        </authorList>
    </citation>
    <scope>NUCLEOTIDE SEQUENCE</scope>
</reference>
<dbReference type="PANTHER" id="PTHR43244:SF1">
    <property type="entry name" value="5,10-METHYLENETETRAHYDROMETHANOPTERIN REDUCTASE"/>
    <property type="match status" value="1"/>
</dbReference>
<evidence type="ECO:0000256" key="1">
    <source>
        <dbReference type="ARBA" id="ARBA00023002"/>
    </source>
</evidence>
<feature type="domain" description="Luciferase-like" evidence="2">
    <location>
        <begin position="18"/>
        <end position="323"/>
    </location>
</feature>
<sequence>MKIAVRSFSGVRSDLSWSDPSDWNQIAEFAKEAESLGADSIWTSEAWGTDAITPLAYLAASTTKIRLGTGIVQVGSRTPGNLVMTSLTLQSMSGGRFILGLGTSGPQVIEGFHGVTFGNPVLRTKELLEIIKMGVSGEKLQYQGKYYQLPLHGGEGKSIRTSAKTWHVPVYVASLGPSNLEMTGEKADGWIGGCFIPETGNVFLDKIKEGLFRSGRSIEEIDILIPVSLDFTDDVEETAKRHARGYGFTFGAMGSVKNNFYKNAYARQGYGEIVDVVQKLWVEGRREEARDMVPNELALKSNLIGTDKMIKERLLLYKNLGVSTLKVDLPGDDIASKSDALGRLMDLVSDLD</sequence>
<gene>
    <name evidence="3" type="ORF">METZ01_LOCUS159961</name>
</gene>
<dbReference type="EMBL" id="UINC01027596">
    <property type="protein sequence ID" value="SVB07107.1"/>
    <property type="molecule type" value="Genomic_DNA"/>
</dbReference>
<dbReference type="InterPro" id="IPR011251">
    <property type="entry name" value="Luciferase-like_dom"/>
</dbReference>